<dbReference type="AlphaFoldDB" id="A0A8J4DFI5"/>
<comment type="caution">
    <text evidence="5">The sequence shown here is derived from an EMBL/GenBank/DDBJ whole genome shotgun (WGS) entry which is preliminary data.</text>
</comment>
<keyword evidence="2 4" id="KW-0732">Signal</keyword>
<accession>A0A8J4DFI5</accession>
<dbReference type="GO" id="GO:0004177">
    <property type="term" value="F:aminopeptidase activity"/>
    <property type="evidence" value="ECO:0007669"/>
    <property type="project" value="UniProtKB-KW"/>
</dbReference>
<keyword evidence="1" id="KW-0645">Protease</keyword>
<dbReference type="EMBL" id="BOOR01000083">
    <property type="protein sequence ID" value="GII59340.1"/>
    <property type="molecule type" value="Genomic_DNA"/>
</dbReference>
<proteinExistence type="predicted"/>
<keyword evidence="5" id="KW-0031">Aminopeptidase</keyword>
<dbReference type="SUPFAM" id="SSF53474">
    <property type="entry name" value="alpha/beta-Hydrolases"/>
    <property type="match status" value="1"/>
</dbReference>
<keyword evidence="3" id="KW-0378">Hydrolase</keyword>
<dbReference type="InterPro" id="IPR008761">
    <property type="entry name" value="Peptidase_S37"/>
</dbReference>
<dbReference type="InterPro" id="IPR029058">
    <property type="entry name" value="AB_hydrolase_fold"/>
</dbReference>
<dbReference type="GO" id="GO:0006508">
    <property type="term" value="P:proteolysis"/>
    <property type="evidence" value="ECO:0007669"/>
    <property type="project" value="UniProtKB-KW"/>
</dbReference>
<protein>
    <submittedName>
        <fullName evidence="5">Tripeptidyl aminopeptidase</fullName>
    </submittedName>
</protein>
<evidence type="ECO:0000256" key="3">
    <source>
        <dbReference type="ARBA" id="ARBA00022801"/>
    </source>
</evidence>
<sequence length="474" mass="52590">MRNRTVPALVPAVMLALLTTGPVALPASAASADSAAPSASAVEDPLLAALKAIPGLTVVSESRPTGYRYFILNYTQPIDHRHPTKGTFQQRLSLLHRSTDAPVVLYTSGYGMSTNPSRTEPTRLLDGNQVTVEHRFFTPSRPSPANWRDLDIWQEASDEHRIVEALKTVYSGKWIQTGASKGGMTSVYHRRFYPADVDGVVAYVAPNDRVNPADRAYDDFFATVGDTACRTALKNVQIQALKRRDRLVPRLEAYAAENGYTFTKTLGTADRSFEMSVLDAPWAFWQYSTAADCADVPAATASDDEIYAWIDQVASFAFYTDQGLDYYTPYYYQAATQLGWPELKFAHLRGLLRYPGLYQANSSIPAELRSRHDPKPMLDVDHWVRKQSSRMLFIYGENDPWSAERFTPTRKDSYLYVTPGANHGANIAGLKEADRLAATATLRRWAGVTGAATTLRNAPSSVPDDDMLLTRRPS</sequence>
<dbReference type="PANTHER" id="PTHR11010">
    <property type="entry name" value="PROTEASE S28 PRO-X CARBOXYPEPTIDASE-RELATED"/>
    <property type="match status" value="1"/>
</dbReference>
<keyword evidence="6" id="KW-1185">Reference proteome</keyword>
<dbReference type="RefSeq" id="WP_239119696.1">
    <property type="nucleotide sequence ID" value="NZ_BOOR01000083.1"/>
</dbReference>
<name>A0A8J4DFI5_9ACTN</name>
<feature type="chain" id="PRO_5038384343" evidence="4">
    <location>
        <begin position="30"/>
        <end position="474"/>
    </location>
</feature>
<dbReference type="Proteomes" id="UP000605992">
    <property type="component" value="Unassembled WGS sequence"/>
</dbReference>
<dbReference type="PANTHER" id="PTHR11010:SF38">
    <property type="entry name" value="LYSOSOMAL PRO-X CARBOXYPEPTIDASE"/>
    <property type="match status" value="1"/>
</dbReference>
<evidence type="ECO:0000256" key="2">
    <source>
        <dbReference type="ARBA" id="ARBA00022729"/>
    </source>
</evidence>
<dbReference type="GO" id="GO:0008239">
    <property type="term" value="F:dipeptidyl-peptidase activity"/>
    <property type="evidence" value="ECO:0007669"/>
    <property type="project" value="TreeGrafter"/>
</dbReference>
<evidence type="ECO:0000313" key="6">
    <source>
        <dbReference type="Proteomes" id="UP000605992"/>
    </source>
</evidence>
<gene>
    <name evidence="5" type="ORF">Pth03_77290</name>
</gene>
<dbReference type="Gene3D" id="3.40.50.1820">
    <property type="entry name" value="alpha/beta hydrolase"/>
    <property type="match status" value="1"/>
</dbReference>
<evidence type="ECO:0000313" key="5">
    <source>
        <dbReference type="EMBL" id="GII59340.1"/>
    </source>
</evidence>
<evidence type="ECO:0000256" key="1">
    <source>
        <dbReference type="ARBA" id="ARBA00022670"/>
    </source>
</evidence>
<feature type="signal peptide" evidence="4">
    <location>
        <begin position="1"/>
        <end position="29"/>
    </location>
</feature>
<organism evidence="5 6">
    <name type="scientific">Planotetraspora thailandica</name>
    <dbReference type="NCBI Taxonomy" id="487172"/>
    <lineage>
        <taxon>Bacteria</taxon>
        <taxon>Bacillati</taxon>
        <taxon>Actinomycetota</taxon>
        <taxon>Actinomycetes</taxon>
        <taxon>Streptosporangiales</taxon>
        <taxon>Streptosporangiaceae</taxon>
        <taxon>Planotetraspora</taxon>
    </lineage>
</organism>
<reference evidence="5" key="1">
    <citation type="submission" date="2021-01" db="EMBL/GenBank/DDBJ databases">
        <title>Whole genome shotgun sequence of Planotetraspora thailandica NBRC 104271.</title>
        <authorList>
            <person name="Komaki H."/>
            <person name="Tamura T."/>
        </authorList>
    </citation>
    <scope>NUCLEOTIDE SEQUENCE</scope>
    <source>
        <strain evidence="5">NBRC 104271</strain>
    </source>
</reference>
<evidence type="ECO:0000256" key="4">
    <source>
        <dbReference type="SAM" id="SignalP"/>
    </source>
</evidence>
<dbReference type="Pfam" id="PF05576">
    <property type="entry name" value="Peptidase_S37"/>
    <property type="match status" value="1"/>
</dbReference>